<dbReference type="InterPro" id="IPR044068">
    <property type="entry name" value="CB"/>
</dbReference>
<dbReference type="Gene3D" id="1.10.443.10">
    <property type="entry name" value="Intergrase catalytic core"/>
    <property type="match status" value="1"/>
</dbReference>
<dbReference type="EMBL" id="U95315">
    <property type="protein sequence ID" value="AAB54012.1"/>
    <property type="molecule type" value="Genomic_DNA"/>
</dbReference>
<dbReference type="PROSITE" id="PS51898">
    <property type="entry name" value="TYR_RECOMBINASE"/>
    <property type="match status" value="1"/>
</dbReference>
<protein>
    <submittedName>
        <fullName evidence="8">Transposase-like</fullName>
    </submittedName>
</protein>
<dbReference type="PROSITE" id="PS51900">
    <property type="entry name" value="CB"/>
    <property type="match status" value="1"/>
</dbReference>
<dbReference type="Gene3D" id="1.10.150.130">
    <property type="match status" value="1"/>
</dbReference>
<dbReference type="InterPro" id="IPR013762">
    <property type="entry name" value="Integrase-like_cat_sf"/>
</dbReference>
<dbReference type="InterPro" id="IPR002104">
    <property type="entry name" value="Integrase_catalytic"/>
</dbReference>
<evidence type="ECO:0000256" key="2">
    <source>
        <dbReference type="ARBA" id="ARBA00022908"/>
    </source>
</evidence>
<keyword evidence="3 5" id="KW-0238">DNA-binding</keyword>
<dbReference type="InterPro" id="IPR050090">
    <property type="entry name" value="Tyrosine_recombinase_XerCD"/>
</dbReference>
<dbReference type="Pfam" id="PF02899">
    <property type="entry name" value="Phage_int_SAM_1"/>
    <property type="match status" value="1"/>
</dbReference>
<dbReference type="InterPro" id="IPR011010">
    <property type="entry name" value="DNA_brk_join_enz"/>
</dbReference>
<evidence type="ECO:0000256" key="1">
    <source>
        <dbReference type="ARBA" id="ARBA00008857"/>
    </source>
</evidence>
<proteinExistence type="inferred from homology"/>
<dbReference type="Pfam" id="PF00589">
    <property type="entry name" value="Phage_integrase"/>
    <property type="match status" value="1"/>
</dbReference>
<reference evidence="8" key="1">
    <citation type="submission" date="1997-03" db="EMBL/GenBank/DDBJ databases">
        <title>Identification and characterization of IS-like elements in Mycobacterium gordonae.</title>
        <authorList>
            <person name="Picardeau M."/>
            <person name="Vincent V."/>
        </authorList>
    </citation>
    <scope>NUCLEOTIDE SEQUENCE</scope>
    <source>
        <strain evidence="8">ATCC 14470</strain>
    </source>
</reference>
<evidence type="ECO:0000256" key="4">
    <source>
        <dbReference type="ARBA" id="ARBA00023172"/>
    </source>
</evidence>
<evidence type="ECO:0000313" key="8">
    <source>
        <dbReference type="EMBL" id="AAB54012.1"/>
    </source>
</evidence>
<name>O06055_MYCGO</name>
<comment type="similarity">
    <text evidence="1">Belongs to the 'phage' integrase family.</text>
</comment>
<feature type="domain" description="Tyr recombinase" evidence="6">
    <location>
        <begin position="171"/>
        <end position="357"/>
    </location>
</feature>
<evidence type="ECO:0000259" key="6">
    <source>
        <dbReference type="PROSITE" id="PS51898"/>
    </source>
</evidence>
<dbReference type="PANTHER" id="PTHR30349:SF64">
    <property type="entry name" value="PROPHAGE INTEGRASE INTD-RELATED"/>
    <property type="match status" value="1"/>
</dbReference>
<accession>O06055</accession>
<sequence length="369" mass="41126">MQIARVISPVSLRESWTVLGDDNAPVAPVDRYLAYLTDIERSPNTVKAYAHDLKDWFGFLAERGLDWRAVRLDDVGEFVAWLRLPLAGPAWAGRGVAVVAAITARNRLLNRKLSAVGAFYTHAARDGVDVGTLLTSWQVGGARGGWRPFLHHISKGTPRSRRVIALKTPKKLPRVLAPNEVQAILDGCGRLRDRLLFAVLYDTGMRIGEALGLRHNDIAAAENEVTVRRRDNANGARAKSQTDRTIPVSSALIRLWPTTFTASYGDLDSDYVFVNLWGRPQGYPLTYGAVYDLVRRLRRRTGIDFDPHWLRHTAATRLLRDGVSIEVVAHLLGHAHVATTTTTYGHLSVEDARRVMERAGWFTDGQVRL</sequence>
<feature type="domain" description="Core-binding (CB)" evidence="7">
    <location>
        <begin position="23"/>
        <end position="124"/>
    </location>
</feature>
<dbReference type="GO" id="GO:0015074">
    <property type="term" value="P:DNA integration"/>
    <property type="evidence" value="ECO:0007669"/>
    <property type="project" value="UniProtKB-KW"/>
</dbReference>
<evidence type="ECO:0000259" key="7">
    <source>
        <dbReference type="PROSITE" id="PS51900"/>
    </source>
</evidence>
<organism evidence="8">
    <name type="scientific">Mycobacterium gordonae</name>
    <dbReference type="NCBI Taxonomy" id="1778"/>
    <lineage>
        <taxon>Bacteria</taxon>
        <taxon>Bacillati</taxon>
        <taxon>Actinomycetota</taxon>
        <taxon>Actinomycetes</taxon>
        <taxon>Mycobacteriales</taxon>
        <taxon>Mycobacteriaceae</taxon>
        <taxon>Mycobacterium</taxon>
    </lineage>
</organism>
<dbReference type="AlphaFoldDB" id="O06055"/>
<evidence type="ECO:0000256" key="5">
    <source>
        <dbReference type="PROSITE-ProRule" id="PRU01248"/>
    </source>
</evidence>
<evidence type="ECO:0000256" key="3">
    <source>
        <dbReference type="ARBA" id="ARBA00023125"/>
    </source>
</evidence>
<dbReference type="InterPro" id="IPR010998">
    <property type="entry name" value="Integrase_recombinase_N"/>
</dbReference>
<dbReference type="InterPro" id="IPR042721">
    <property type="entry name" value="INT_tnpA_C_Tn554"/>
</dbReference>
<dbReference type="GO" id="GO:0006310">
    <property type="term" value="P:DNA recombination"/>
    <property type="evidence" value="ECO:0007669"/>
    <property type="project" value="UniProtKB-KW"/>
</dbReference>
<dbReference type="CDD" id="cd01186">
    <property type="entry name" value="INT_tnpA_C_Tn554"/>
    <property type="match status" value="1"/>
</dbReference>
<keyword evidence="4" id="KW-0233">DNA recombination</keyword>
<keyword evidence="2" id="KW-0229">DNA integration</keyword>
<dbReference type="SUPFAM" id="SSF56349">
    <property type="entry name" value="DNA breaking-rejoining enzymes"/>
    <property type="match status" value="1"/>
</dbReference>
<dbReference type="InterPro" id="IPR004107">
    <property type="entry name" value="Integrase_SAM-like_N"/>
</dbReference>
<dbReference type="PANTHER" id="PTHR30349">
    <property type="entry name" value="PHAGE INTEGRASE-RELATED"/>
    <property type="match status" value="1"/>
</dbReference>
<dbReference type="GO" id="GO:0003677">
    <property type="term" value="F:DNA binding"/>
    <property type="evidence" value="ECO:0007669"/>
    <property type="project" value="UniProtKB-UniRule"/>
</dbReference>